<organism evidence="3 4">
    <name type="scientific">Glarea lozoyensis (strain ATCC 20868 / MF5171)</name>
    <dbReference type="NCBI Taxonomy" id="1116229"/>
    <lineage>
        <taxon>Eukaryota</taxon>
        <taxon>Fungi</taxon>
        <taxon>Dikarya</taxon>
        <taxon>Ascomycota</taxon>
        <taxon>Pezizomycotina</taxon>
        <taxon>Leotiomycetes</taxon>
        <taxon>Helotiales</taxon>
        <taxon>Helotiaceae</taxon>
        <taxon>Glarea</taxon>
    </lineage>
</organism>
<evidence type="ECO:0000313" key="4">
    <source>
        <dbReference type="Proteomes" id="UP000016922"/>
    </source>
</evidence>
<dbReference type="SUPFAM" id="SSF118359">
    <property type="entry name" value="Expressed protein At2g23090/F21P24.15"/>
    <property type="match status" value="1"/>
</dbReference>
<keyword evidence="4" id="KW-1185">Reference proteome</keyword>
<reference evidence="3 4" key="1">
    <citation type="journal article" date="2013" name="BMC Genomics">
        <title>Genomics-driven discovery of the pneumocandin biosynthetic gene cluster in the fungus Glarea lozoyensis.</title>
        <authorList>
            <person name="Chen L."/>
            <person name="Yue Q."/>
            <person name="Zhang X."/>
            <person name="Xiang M."/>
            <person name="Wang C."/>
            <person name="Li S."/>
            <person name="Che Y."/>
            <person name="Ortiz-Lopez F.J."/>
            <person name="Bills G.F."/>
            <person name="Liu X."/>
            <person name="An Z."/>
        </authorList>
    </citation>
    <scope>NUCLEOTIDE SEQUENCE [LARGE SCALE GENOMIC DNA]</scope>
    <source>
        <strain evidence="4">ATCC 20868 / MF5171</strain>
    </source>
</reference>
<accession>S3DP54</accession>
<dbReference type="Gene3D" id="4.10.1050.10">
    <property type="entry name" value="At2g23090-like"/>
    <property type="match status" value="1"/>
</dbReference>
<evidence type="ECO:0000256" key="1">
    <source>
        <dbReference type="SAM" id="MobiDB-lite"/>
    </source>
</evidence>
<evidence type="ECO:0000313" key="3">
    <source>
        <dbReference type="EMBL" id="EPE33866.1"/>
    </source>
</evidence>
<feature type="region of interest" description="Disordered" evidence="1">
    <location>
        <begin position="1"/>
        <end position="28"/>
    </location>
</feature>
<evidence type="ECO:0000259" key="2">
    <source>
        <dbReference type="PROSITE" id="PS00028"/>
    </source>
</evidence>
<sequence>MARGLQKIEAQAKANAAKNKGGHSTLKSDKGMKYQCVTCKQEIDSLSNMKTHWTSKHPKLDTPTDEFASMSKAPAVAEASGSAKNAKNGKGGK</sequence>
<protein>
    <recommendedName>
        <fullName evidence="2">C2H2-type domain-containing protein</fullName>
    </recommendedName>
</protein>
<dbReference type="EMBL" id="KE145357">
    <property type="protein sequence ID" value="EPE33866.1"/>
    <property type="molecule type" value="Genomic_DNA"/>
</dbReference>
<dbReference type="InterPro" id="IPR026939">
    <property type="entry name" value="ZNF706/At2g23090_sf"/>
</dbReference>
<dbReference type="PROSITE" id="PS00028">
    <property type="entry name" value="ZINC_FINGER_C2H2_1"/>
    <property type="match status" value="1"/>
</dbReference>
<dbReference type="RefSeq" id="XP_008079018.1">
    <property type="nucleotide sequence ID" value="XM_008080827.1"/>
</dbReference>
<proteinExistence type="predicted"/>
<feature type="domain" description="C2H2-type" evidence="2">
    <location>
        <begin position="36"/>
        <end position="57"/>
    </location>
</feature>
<feature type="region of interest" description="Disordered" evidence="1">
    <location>
        <begin position="47"/>
        <end position="93"/>
    </location>
</feature>
<dbReference type="GeneID" id="19465932"/>
<dbReference type="OMA" id="KGMKYQC"/>
<feature type="compositionally biased region" description="Low complexity" evidence="1">
    <location>
        <begin position="79"/>
        <end position="93"/>
    </location>
</feature>
<name>S3DP54_GLAL2</name>
<dbReference type="HOGENOM" id="CLU_176397_1_0_1"/>
<gene>
    <name evidence="3" type="ORF">GLAREA_06879</name>
</gene>
<dbReference type="InterPro" id="IPR013087">
    <property type="entry name" value="Znf_C2H2_type"/>
</dbReference>
<dbReference type="KEGG" id="glz:GLAREA_06879"/>
<dbReference type="Proteomes" id="UP000016922">
    <property type="component" value="Unassembled WGS sequence"/>
</dbReference>
<dbReference type="OrthoDB" id="73348at2759"/>
<dbReference type="AlphaFoldDB" id="S3DP54"/>